<protein>
    <submittedName>
        <fullName evidence="1">Uncharacterized protein</fullName>
    </submittedName>
</protein>
<evidence type="ECO:0000313" key="1">
    <source>
        <dbReference type="EMBL" id="GFU32039.1"/>
    </source>
</evidence>
<organism evidence="1 2">
    <name type="scientific">Nephila pilipes</name>
    <name type="common">Giant wood spider</name>
    <name type="synonym">Nephila maculata</name>
    <dbReference type="NCBI Taxonomy" id="299642"/>
    <lineage>
        <taxon>Eukaryota</taxon>
        <taxon>Metazoa</taxon>
        <taxon>Ecdysozoa</taxon>
        <taxon>Arthropoda</taxon>
        <taxon>Chelicerata</taxon>
        <taxon>Arachnida</taxon>
        <taxon>Araneae</taxon>
        <taxon>Araneomorphae</taxon>
        <taxon>Entelegynae</taxon>
        <taxon>Araneoidea</taxon>
        <taxon>Nephilidae</taxon>
        <taxon>Nephila</taxon>
    </lineage>
</organism>
<dbReference type="EMBL" id="BMAW01129807">
    <property type="protein sequence ID" value="GFU32039.1"/>
    <property type="molecule type" value="Genomic_DNA"/>
</dbReference>
<comment type="caution">
    <text evidence="1">The sequence shown here is derived from an EMBL/GenBank/DDBJ whole genome shotgun (WGS) entry which is preliminary data.</text>
</comment>
<dbReference type="Proteomes" id="UP000887013">
    <property type="component" value="Unassembled WGS sequence"/>
</dbReference>
<reference evidence="1" key="1">
    <citation type="submission" date="2020-08" db="EMBL/GenBank/DDBJ databases">
        <title>Multicomponent nature underlies the extraordinary mechanical properties of spider dragline silk.</title>
        <authorList>
            <person name="Kono N."/>
            <person name="Nakamura H."/>
            <person name="Mori M."/>
            <person name="Yoshida Y."/>
            <person name="Ohtoshi R."/>
            <person name="Malay A.D."/>
            <person name="Moran D.A.P."/>
            <person name="Tomita M."/>
            <person name="Numata K."/>
            <person name="Arakawa K."/>
        </authorList>
    </citation>
    <scope>NUCLEOTIDE SEQUENCE</scope>
</reference>
<accession>A0A8X6UQ53</accession>
<gene>
    <name evidence="1" type="ORF">NPIL_81681</name>
</gene>
<keyword evidence="2" id="KW-1185">Reference proteome</keyword>
<name>A0A8X6UQ53_NEPPI</name>
<evidence type="ECO:0000313" key="2">
    <source>
        <dbReference type="Proteomes" id="UP000887013"/>
    </source>
</evidence>
<proteinExistence type="predicted"/>
<dbReference type="AlphaFoldDB" id="A0A8X6UQ53"/>
<sequence>MPGAGQVLDGRRIGSIKGWRGKIGLEAWEEILGVQECKVRGGRKDEKVACELLLGSLIWKEVELGPFGRNGP</sequence>